<reference evidence="1" key="1">
    <citation type="submission" date="2023-04" db="EMBL/GenBank/DDBJ databases">
        <title>Ambrosiozyma monospora NBRC 10751.</title>
        <authorList>
            <person name="Ichikawa N."/>
            <person name="Sato H."/>
            <person name="Tonouchi N."/>
        </authorList>
    </citation>
    <scope>NUCLEOTIDE SEQUENCE</scope>
    <source>
        <strain evidence="1">NBRC 10751</strain>
    </source>
</reference>
<comment type="caution">
    <text evidence="1">The sequence shown here is derived from an EMBL/GenBank/DDBJ whole genome shotgun (WGS) entry which is preliminary data.</text>
</comment>
<gene>
    <name evidence="1" type="ORF">Amon02_000277900</name>
</gene>
<dbReference type="Proteomes" id="UP001165064">
    <property type="component" value="Unassembled WGS sequence"/>
</dbReference>
<organism evidence="1 2">
    <name type="scientific">Ambrosiozyma monospora</name>
    <name type="common">Yeast</name>
    <name type="synonym">Endomycopsis monosporus</name>
    <dbReference type="NCBI Taxonomy" id="43982"/>
    <lineage>
        <taxon>Eukaryota</taxon>
        <taxon>Fungi</taxon>
        <taxon>Dikarya</taxon>
        <taxon>Ascomycota</taxon>
        <taxon>Saccharomycotina</taxon>
        <taxon>Pichiomycetes</taxon>
        <taxon>Pichiales</taxon>
        <taxon>Pichiaceae</taxon>
        <taxon>Ambrosiozyma</taxon>
    </lineage>
</organism>
<keyword evidence="2" id="KW-1185">Reference proteome</keyword>
<accession>A0ACB5SYG5</accession>
<dbReference type="EMBL" id="BSXS01001649">
    <property type="protein sequence ID" value="GME76827.1"/>
    <property type="molecule type" value="Genomic_DNA"/>
</dbReference>
<protein>
    <submittedName>
        <fullName evidence="1">Unnamed protein product</fullName>
    </submittedName>
</protein>
<evidence type="ECO:0000313" key="1">
    <source>
        <dbReference type="EMBL" id="GME76827.1"/>
    </source>
</evidence>
<sequence>MSLPDWNEVTNSFSKTSRLLINKINTRNTAHIRDTELDTLVTKFKAIEKNVRSFQNQTSKYRTSINKFVNTTIDIGASLQSIATLGEQEFSGNDIQAIDMHSRAETLIHSSEEVQESVEESSSSIEEFTGERIKAILRQFKVVNKRINEMQQVRLSMASNQRDSDALNHKDNNLTAREHRKKFEVQKKLEEHKLQYDSIVSTMKTELPLVIEYASDIMIKMSVSLYYCQLHIFHELYNVVQKCTSDDVPSNLRFSEIMKSLKDKQDVTVESVSQLEITHFTRAVFPINASTTSTRNFSFEKQKQLTAVPDDDKEKIREDEEEPETPRPSLETEKNLEIVIANFDFQTNEPGDLCFFTGEYIRVLKRNKSGWWEGEKMSDHSKGVFPYNYVKSMNN</sequence>
<proteinExistence type="predicted"/>
<evidence type="ECO:0000313" key="2">
    <source>
        <dbReference type="Proteomes" id="UP001165064"/>
    </source>
</evidence>
<name>A0ACB5SYG5_AMBMO</name>